<feature type="compositionally biased region" description="Basic and acidic residues" evidence="2">
    <location>
        <begin position="73"/>
        <end position="96"/>
    </location>
</feature>
<proteinExistence type="inferred from homology"/>
<keyword evidence="3" id="KW-1185">Reference proteome</keyword>
<feature type="region of interest" description="Disordered" evidence="2">
    <location>
        <begin position="1"/>
        <end position="196"/>
    </location>
</feature>
<evidence type="ECO:0000256" key="1">
    <source>
        <dbReference type="ARBA" id="ARBA00010213"/>
    </source>
</evidence>
<feature type="compositionally biased region" description="Pro residues" evidence="2">
    <location>
        <begin position="232"/>
        <end position="241"/>
    </location>
</feature>
<feature type="region of interest" description="Disordered" evidence="2">
    <location>
        <begin position="221"/>
        <end position="249"/>
    </location>
</feature>
<name>A0ABM4JII4_EQUPR</name>
<feature type="compositionally biased region" description="Low complexity" evidence="2">
    <location>
        <begin position="126"/>
        <end position="141"/>
    </location>
</feature>
<organism evidence="3 5">
    <name type="scientific">Equus przewalskii</name>
    <name type="common">Przewalski's horse</name>
    <name type="synonym">Equus caballus przewalskii</name>
    <dbReference type="NCBI Taxonomy" id="9798"/>
    <lineage>
        <taxon>Eukaryota</taxon>
        <taxon>Metazoa</taxon>
        <taxon>Chordata</taxon>
        <taxon>Craniata</taxon>
        <taxon>Vertebrata</taxon>
        <taxon>Euteleostomi</taxon>
        <taxon>Mammalia</taxon>
        <taxon>Eutheria</taxon>
        <taxon>Laurasiatheria</taxon>
        <taxon>Perissodactyla</taxon>
        <taxon>Equidae</taxon>
        <taxon>Equus</taxon>
    </lineage>
</organism>
<accession>A0ABM4JII4</accession>
<dbReference type="RefSeq" id="XP_070415755.1">
    <property type="nucleotide sequence ID" value="XM_070559654.1"/>
</dbReference>
<reference evidence="4 5" key="1">
    <citation type="submission" date="2025-05" db="UniProtKB">
        <authorList>
            <consortium name="RefSeq"/>
        </authorList>
    </citation>
    <scope>IDENTIFICATION</scope>
    <source>
        <tissue evidence="4 5">Blood</tissue>
    </source>
</reference>
<dbReference type="Pfam" id="PF03283">
    <property type="entry name" value="PAE"/>
    <property type="match status" value="1"/>
</dbReference>
<feature type="compositionally biased region" description="Basic residues" evidence="2">
    <location>
        <begin position="19"/>
        <end position="30"/>
    </location>
</feature>
<protein>
    <submittedName>
        <fullName evidence="4 5">Palmitoleoyl-protein carboxylesterase NOTUM isoform X1</fullName>
    </submittedName>
</protein>
<feature type="compositionally biased region" description="Basic residues" evidence="2">
    <location>
        <begin position="104"/>
        <end position="113"/>
    </location>
</feature>
<gene>
    <name evidence="4 5" type="primary">NOTUM</name>
</gene>
<evidence type="ECO:0000313" key="3">
    <source>
        <dbReference type="Proteomes" id="UP001652662"/>
    </source>
</evidence>
<dbReference type="InterPro" id="IPR004963">
    <property type="entry name" value="PAE/NOTUM"/>
</dbReference>
<dbReference type="PANTHER" id="PTHR21562">
    <property type="entry name" value="NOTUM-RELATED"/>
    <property type="match status" value="1"/>
</dbReference>
<dbReference type="RefSeq" id="XP_070415756.1">
    <property type="nucleotide sequence ID" value="XM_070559655.1"/>
</dbReference>
<comment type="similarity">
    <text evidence="1">Belongs to the pectinacetylesterase family. Notum subfamily.</text>
</comment>
<sequence length="699" mass="76525">MGSHNPTTALRPRYGHCSTLKKRKRRHRERSRALPRISPSGNGPEPDQREAQLEHSQGSTTRGACCVCAGGNQRRDRGLEEIGEGRTSREHEKRIQDPNPRPIHPSRRGRRGLAPHLSAPPGGPGAAAAGPSARSPVSAVALIPGAPLDKSPGRLRASARGGGSRAGRTSGLAQDKRRRGAGAAGPPAPAAVAAGPSGAAMGRGVRVLLLLGLLHWAGGGEGKKTWRRRGQQPPPPPPPPRAEAAPAAGQPVESFPLDFTAVEGNMDSFMAQVKSLAQSLYPCSAQQLNEDLRLHLLLNTSVTCNDGSPAGYYLKESKGSRRWLLFLEGGWYCFNRENCDSRYDTMPRLMSSKDWPRTRTGTGILSSQPEENPHWWNANMVFIPYCSSDVWSGASSKSEKNEYAFMGALIIREVVQELLGRGLNGAKVLLLAGSSAGGTGVLLNVDRVAEQLEELGYPAIQVRGLADSGWFLDNKQYRRTDCIDTITCAPTEAIRRGIRYWNGVVPERCRRQFKEGEEWNCFFGYKVYPTLRCPVFVVQWLFDEAQLTVDNVHLTGQPVQEGQWLYIQNLGRELRNTLKDVPASFAPACLSHEIIIRSHWTDVQVKGTSLPRALHCWDRSLHDSHKASKAPLKGCPVHLVDSCPWPHCNPSCPTIRDQFTGQEMNVAQFLMHMGFDVQTVAQQQGLEPSKLLGMLSSGS</sequence>
<dbReference type="Proteomes" id="UP001652662">
    <property type="component" value="Chromosome 10"/>
</dbReference>
<dbReference type="GeneID" id="103551121"/>
<evidence type="ECO:0000313" key="4">
    <source>
        <dbReference type="RefSeq" id="XP_070415755.1"/>
    </source>
</evidence>
<evidence type="ECO:0000313" key="5">
    <source>
        <dbReference type="RefSeq" id="XP_070415756.1"/>
    </source>
</evidence>
<dbReference type="PANTHER" id="PTHR21562:SF7">
    <property type="entry name" value="PALMITOLEOYL-PROTEIN CARBOXYLESTERASE NOTUM"/>
    <property type="match status" value="1"/>
</dbReference>
<evidence type="ECO:0000256" key="2">
    <source>
        <dbReference type="SAM" id="MobiDB-lite"/>
    </source>
</evidence>